<feature type="domain" description="SP-RING-type" evidence="6">
    <location>
        <begin position="184"/>
        <end position="265"/>
    </location>
</feature>
<evidence type="ECO:0000259" key="6">
    <source>
        <dbReference type="PROSITE" id="PS51044"/>
    </source>
</evidence>
<keyword evidence="8" id="KW-1185">Reference proteome</keyword>
<dbReference type="EMBL" id="BAAFRS010000083">
    <property type="protein sequence ID" value="GAB1221719.1"/>
    <property type="molecule type" value="Genomic_DNA"/>
</dbReference>
<comment type="caution">
    <text evidence="7">The sequence shown here is derived from an EMBL/GenBank/DDBJ whole genome shotgun (WGS) entry which is preliminary data.</text>
</comment>
<dbReference type="SUPFAM" id="SSF57850">
    <property type="entry name" value="RING/U-box"/>
    <property type="match status" value="1"/>
</dbReference>
<name>A0ABQ0DFU4_9EUKA</name>
<dbReference type="Gene3D" id="3.30.40.10">
    <property type="entry name" value="Zinc/RING finger domain, C3HC4 (zinc finger)"/>
    <property type="match status" value="1"/>
</dbReference>
<dbReference type="Proteomes" id="UP001628156">
    <property type="component" value="Unassembled WGS sequence"/>
</dbReference>
<evidence type="ECO:0000313" key="7">
    <source>
        <dbReference type="EMBL" id="GAB1221719.1"/>
    </source>
</evidence>
<feature type="region of interest" description="Disordered" evidence="5">
    <location>
        <begin position="304"/>
        <end position="325"/>
    </location>
</feature>
<proteinExistence type="predicted"/>
<keyword evidence="2 4" id="KW-0863">Zinc-finger</keyword>
<dbReference type="InterPro" id="IPR004181">
    <property type="entry name" value="Znf_MIZ"/>
</dbReference>
<feature type="compositionally biased region" description="Basic and acidic residues" evidence="5">
    <location>
        <begin position="305"/>
        <end position="315"/>
    </location>
</feature>
<dbReference type="PANTHER" id="PTHR10782:SF4">
    <property type="entry name" value="TONALLI, ISOFORM E"/>
    <property type="match status" value="1"/>
</dbReference>
<evidence type="ECO:0000256" key="3">
    <source>
        <dbReference type="ARBA" id="ARBA00022833"/>
    </source>
</evidence>
<dbReference type="Pfam" id="PF02891">
    <property type="entry name" value="zf-MIZ"/>
    <property type="match status" value="1"/>
</dbReference>
<organism evidence="7 8">
    <name type="scientific">Entamoeba nuttalli</name>
    <dbReference type="NCBI Taxonomy" id="412467"/>
    <lineage>
        <taxon>Eukaryota</taxon>
        <taxon>Amoebozoa</taxon>
        <taxon>Evosea</taxon>
        <taxon>Archamoebae</taxon>
        <taxon>Mastigamoebida</taxon>
        <taxon>Entamoebidae</taxon>
        <taxon>Entamoeba</taxon>
    </lineage>
</organism>
<dbReference type="CDD" id="cd16650">
    <property type="entry name" value="SP-RING_PIAS-like"/>
    <property type="match status" value="1"/>
</dbReference>
<dbReference type="PROSITE" id="PS51044">
    <property type="entry name" value="ZF_SP_RING"/>
    <property type="match status" value="1"/>
</dbReference>
<dbReference type="InterPro" id="IPR013083">
    <property type="entry name" value="Znf_RING/FYVE/PHD"/>
</dbReference>
<keyword evidence="1" id="KW-0479">Metal-binding</keyword>
<evidence type="ECO:0000256" key="4">
    <source>
        <dbReference type="PROSITE-ProRule" id="PRU00452"/>
    </source>
</evidence>
<evidence type="ECO:0000256" key="2">
    <source>
        <dbReference type="ARBA" id="ARBA00022771"/>
    </source>
</evidence>
<evidence type="ECO:0000256" key="1">
    <source>
        <dbReference type="ARBA" id="ARBA00022723"/>
    </source>
</evidence>
<evidence type="ECO:0000313" key="8">
    <source>
        <dbReference type="Proteomes" id="UP001628156"/>
    </source>
</evidence>
<reference evidence="7 8" key="1">
    <citation type="journal article" date="2019" name="PLoS Negl. Trop. Dis.">
        <title>Whole genome sequencing of Entamoeba nuttalli reveals mammalian host-related molecular signatures and a novel octapeptide-repeat surface protein.</title>
        <authorList>
            <person name="Tanaka M."/>
            <person name="Makiuchi T."/>
            <person name="Komiyama T."/>
            <person name="Shiina T."/>
            <person name="Osaki K."/>
            <person name="Tachibana H."/>
        </authorList>
    </citation>
    <scope>NUCLEOTIDE SEQUENCE [LARGE SCALE GENOMIC DNA]</scope>
    <source>
        <strain evidence="7 8">P19-061405</strain>
    </source>
</reference>
<accession>A0ABQ0DFU4</accession>
<dbReference type="PANTHER" id="PTHR10782">
    <property type="entry name" value="ZINC FINGER MIZ DOMAIN-CONTAINING PROTEIN"/>
    <property type="match status" value="1"/>
</dbReference>
<keyword evidence="3" id="KW-0862">Zinc</keyword>
<gene>
    <name evidence="7" type="ORF">ENUP19_0083G0095</name>
</gene>
<protein>
    <recommendedName>
        <fullName evidence="6">SP-RING-type domain-containing protein</fullName>
    </recommendedName>
</protein>
<evidence type="ECO:0000256" key="5">
    <source>
        <dbReference type="SAM" id="MobiDB-lite"/>
    </source>
</evidence>
<sequence>MSLQGKIEIKTIQRIIAPTFYVRSIDLDESMVRRNGTKSTLSINVSFPPFIYSSYDIQTKRNLRFVQRFENSNKKNRMQLLIIDKDMKVIHPSNIRIRINNETISTNCFGNIPKKGTAFIEGIDITDFLFMGKNIISVETLYDNTRVVLFEGLALTINQTINKLLHEIPHGKFVPDVDLDNDDVDDEIIEEQQVLSLRCPISFQTIEIPVRGKRCSHLRTFDMKSFIETAQKSGYYECPLCSEPIQPSDLIIDQQMESILKEMKDKPNVEEVVVTQEGQILPKVEENNELGDDEEELRLLKKGKEKREKEYEPFGDKPLQFKPNTHPPKETYYDRHTAPIPNPFIPEKRGYLDLPNERRNELYNQQNQMPLYYVSPYNSTQSPRQEIPLTNPQHYPYNTSEYHQRVYNYQNSPNFYPPPSYIFPPDEQPLNYQLNTPYNYIGSSTNPHYRQIRAYQYPQRQYIIDEATKPHSISSSNTYRNNFQNAIRTGNTNVFRNYDQPQQHDDTFTTTQTDDTLPNVTYSTHLETMGGSPDDPICL</sequence>